<proteinExistence type="inferred from homology"/>
<comment type="cofactor">
    <cofactor evidence="3">
        <name>pyridoxal 5'-phosphate</name>
        <dbReference type="ChEBI" id="CHEBI:597326"/>
    </cofactor>
</comment>
<dbReference type="PIRSF" id="PIRSF004848">
    <property type="entry name" value="YBL036c_PLPDEIII"/>
    <property type="match status" value="1"/>
</dbReference>
<dbReference type="FunFam" id="3.20.20.10:FF:000018">
    <property type="entry name" value="Pyridoxal phosphate homeostasis protein"/>
    <property type="match status" value="1"/>
</dbReference>
<dbReference type="NCBIfam" id="TIGR00044">
    <property type="entry name" value="YggS family pyridoxal phosphate-dependent enzyme"/>
    <property type="match status" value="1"/>
</dbReference>
<dbReference type="AlphaFoldDB" id="A0A1I3HE43"/>
<protein>
    <recommendedName>
        <fullName evidence="2">Pyridoxal phosphate homeostasis protein</fullName>
        <shortName evidence="2">PLP homeostasis protein</shortName>
    </recommendedName>
</protein>
<sequence length="240" mass="25802">MSDSPLLQRLSANLESVRSRIESAAARSGRVSAAVQLVAVTKYAPWPAVLGLIALGHRVFGENRPQQLTERAALVLAETPQSPVDWHLIGQLQRNKVRAVLPSAALIHSIDSWRLLERVDQLAAELALTSQVLLQVNISGEDSKGGFSPDELKTCLTQAAALKHVDIRGLMTMAPLTEEEAVVRGVFRGLRELRDNAATSAMPLAELSMGMSGDFEIAIEEGATLVRVGSALFDGCETLS</sequence>
<comment type="similarity">
    <text evidence="2 4">Belongs to the pyridoxal phosphate-binding protein YggS/PROSC family.</text>
</comment>
<dbReference type="Proteomes" id="UP000199518">
    <property type="component" value="Unassembled WGS sequence"/>
</dbReference>
<evidence type="ECO:0000256" key="1">
    <source>
        <dbReference type="ARBA" id="ARBA00022898"/>
    </source>
</evidence>
<dbReference type="CDD" id="cd00635">
    <property type="entry name" value="PLPDE_III_YBL036c_like"/>
    <property type="match status" value="1"/>
</dbReference>
<dbReference type="InterPro" id="IPR029066">
    <property type="entry name" value="PLP-binding_barrel"/>
</dbReference>
<keyword evidence="7" id="KW-1185">Reference proteome</keyword>
<comment type="function">
    <text evidence="2">Pyridoxal 5'-phosphate (PLP)-binding protein, which is involved in PLP homeostasis.</text>
</comment>
<dbReference type="RefSeq" id="WP_092050234.1">
    <property type="nucleotide sequence ID" value="NZ_FOQD01000008.1"/>
</dbReference>
<dbReference type="InterPro" id="IPR011078">
    <property type="entry name" value="PyrdxlP_homeostasis"/>
</dbReference>
<dbReference type="Gene3D" id="3.20.20.10">
    <property type="entry name" value="Alanine racemase"/>
    <property type="match status" value="1"/>
</dbReference>
<evidence type="ECO:0000256" key="3">
    <source>
        <dbReference type="PIRSR" id="PIRSR004848-1"/>
    </source>
</evidence>
<gene>
    <name evidence="6" type="ORF">SAMN05421753_10822</name>
</gene>
<dbReference type="STRING" id="1576369.SAMN05421753_10822"/>
<dbReference type="SUPFAM" id="SSF51419">
    <property type="entry name" value="PLP-binding barrel"/>
    <property type="match status" value="1"/>
</dbReference>
<evidence type="ECO:0000313" key="7">
    <source>
        <dbReference type="Proteomes" id="UP000199518"/>
    </source>
</evidence>
<name>A0A1I3HE43_9PLAN</name>
<organism evidence="6 7">
    <name type="scientific">Planctomicrobium piriforme</name>
    <dbReference type="NCBI Taxonomy" id="1576369"/>
    <lineage>
        <taxon>Bacteria</taxon>
        <taxon>Pseudomonadati</taxon>
        <taxon>Planctomycetota</taxon>
        <taxon>Planctomycetia</taxon>
        <taxon>Planctomycetales</taxon>
        <taxon>Planctomycetaceae</taxon>
        <taxon>Planctomicrobium</taxon>
    </lineage>
</organism>
<dbReference type="Pfam" id="PF01168">
    <property type="entry name" value="Ala_racemase_N"/>
    <property type="match status" value="1"/>
</dbReference>
<evidence type="ECO:0000256" key="4">
    <source>
        <dbReference type="RuleBase" id="RU004514"/>
    </source>
</evidence>
<keyword evidence="1 2" id="KW-0663">Pyridoxal phosphate</keyword>
<evidence type="ECO:0000313" key="6">
    <source>
        <dbReference type="EMBL" id="SFI33922.1"/>
    </source>
</evidence>
<dbReference type="PANTHER" id="PTHR10146:SF14">
    <property type="entry name" value="PYRIDOXAL PHOSPHATE HOMEOSTASIS PROTEIN"/>
    <property type="match status" value="1"/>
</dbReference>
<dbReference type="GO" id="GO:0030170">
    <property type="term" value="F:pyridoxal phosphate binding"/>
    <property type="evidence" value="ECO:0007669"/>
    <property type="project" value="UniProtKB-UniRule"/>
</dbReference>
<reference evidence="7" key="1">
    <citation type="submission" date="2016-10" db="EMBL/GenBank/DDBJ databases">
        <authorList>
            <person name="Varghese N."/>
            <person name="Submissions S."/>
        </authorList>
    </citation>
    <scope>NUCLEOTIDE SEQUENCE [LARGE SCALE GENOMIC DNA]</scope>
    <source>
        <strain evidence="7">DSM 26348</strain>
    </source>
</reference>
<dbReference type="EMBL" id="FOQD01000008">
    <property type="protein sequence ID" value="SFI33922.1"/>
    <property type="molecule type" value="Genomic_DNA"/>
</dbReference>
<dbReference type="PANTHER" id="PTHR10146">
    <property type="entry name" value="PROLINE SYNTHETASE CO-TRANSCRIBED BACTERIAL HOMOLOG PROTEIN"/>
    <property type="match status" value="1"/>
</dbReference>
<dbReference type="InterPro" id="IPR001608">
    <property type="entry name" value="Ala_racemase_N"/>
</dbReference>
<dbReference type="OrthoDB" id="9804072at2"/>
<feature type="modified residue" description="N6-(pyridoxal phosphate)lysine" evidence="2 3">
    <location>
        <position position="42"/>
    </location>
</feature>
<accession>A0A1I3HE43</accession>
<evidence type="ECO:0000256" key="2">
    <source>
        <dbReference type="HAMAP-Rule" id="MF_02087"/>
    </source>
</evidence>
<feature type="domain" description="Alanine racemase N-terminal" evidence="5">
    <location>
        <begin position="34"/>
        <end position="233"/>
    </location>
</feature>
<dbReference type="HAMAP" id="MF_02087">
    <property type="entry name" value="PLP_homeostasis"/>
    <property type="match status" value="1"/>
</dbReference>
<evidence type="ECO:0000259" key="5">
    <source>
        <dbReference type="Pfam" id="PF01168"/>
    </source>
</evidence>